<name>A0ABU7RUT7_9ACTN</name>
<dbReference type="PRINTS" id="PR00377">
    <property type="entry name" value="IMPHPHTASES"/>
</dbReference>
<dbReference type="Gene3D" id="3.40.190.80">
    <property type="match status" value="1"/>
</dbReference>
<dbReference type="PANTHER" id="PTHR20854:SF4">
    <property type="entry name" value="INOSITOL-1-MONOPHOSPHATASE-RELATED"/>
    <property type="match status" value="1"/>
</dbReference>
<dbReference type="Gene3D" id="3.30.540.10">
    <property type="entry name" value="Fructose-1,6-Bisphosphatase, subunit A, domain 1"/>
    <property type="match status" value="1"/>
</dbReference>
<dbReference type="PANTHER" id="PTHR20854">
    <property type="entry name" value="INOSITOL MONOPHOSPHATASE"/>
    <property type="match status" value="1"/>
</dbReference>
<accession>A0ABU7RUT7</accession>
<dbReference type="RefSeq" id="WP_331215381.1">
    <property type="nucleotide sequence ID" value="NZ_JAZGQK010000013.1"/>
</dbReference>
<dbReference type="Pfam" id="PF00459">
    <property type="entry name" value="Inositol_P"/>
    <property type="match status" value="1"/>
</dbReference>
<dbReference type="EMBL" id="JAZGQK010000013">
    <property type="protein sequence ID" value="MEE6260260.1"/>
    <property type="molecule type" value="Genomic_DNA"/>
</dbReference>
<dbReference type="InterPro" id="IPR000760">
    <property type="entry name" value="Inositol_monophosphatase-like"/>
</dbReference>
<organism evidence="1 2">
    <name type="scientific">Plantactinospora sonchi</name>
    <dbReference type="NCBI Taxonomy" id="1544735"/>
    <lineage>
        <taxon>Bacteria</taxon>
        <taxon>Bacillati</taxon>
        <taxon>Actinomycetota</taxon>
        <taxon>Actinomycetes</taxon>
        <taxon>Micromonosporales</taxon>
        <taxon>Micromonosporaceae</taxon>
        <taxon>Plantactinospora</taxon>
    </lineage>
</organism>
<keyword evidence="2" id="KW-1185">Reference proteome</keyword>
<dbReference type="Proteomes" id="UP001332243">
    <property type="component" value="Unassembled WGS sequence"/>
</dbReference>
<evidence type="ECO:0000313" key="2">
    <source>
        <dbReference type="Proteomes" id="UP001332243"/>
    </source>
</evidence>
<evidence type="ECO:0000313" key="1">
    <source>
        <dbReference type="EMBL" id="MEE6260260.1"/>
    </source>
</evidence>
<comment type="caution">
    <text evidence="1">The sequence shown here is derived from an EMBL/GenBank/DDBJ whole genome shotgun (WGS) entry which is preliminary data.</text>
</comment>
<dbReference type="SUPFAM" id="SSF56655">
    <property type="entry name" value="Carbohydrate phosphatase"/>
    <property type="match status" value="1"/>
</dbReference>
<reference evidence="1 2" key="1">
    <citation type="submission" date="2024-01" db="EMBL/GenBank/DDBJ databases">
        <title>Genome insights into Plantactinospora sonchi sp. nov.</title>
        <authorList>
            <person name="Wang L."/>
        </authorList>
    </citation>
    <scope>NUCLEOTIDE SEQUENCE [LARGE SCALE GENOMIC DNA]</scope>
    <source>
        <strain evidence="1 2">NEAU-QY2</strain>
    </source>
</reference>
<protein>
    <submittedName>
        <fullName evidence="1">Inositol monophosphatase family protein</fullName>
    </submittedName>
</protein>
<proteinExistence type="predicted"/>
<sequence length="269" mass="28537">MADPIVDRVGALMREAATTAILPMFRRLDAADVTEKAPGELVTVADRQAEELLDAGLRRLLPGSEVVGEEGVAADPGVLDRLKGPGPVWLVDPVDGTANFAAGRQPFAVMVALREAGVTRTSWILDPVGDTLLVARAGDGAYRDGLAVRMSPAALEPTALRGPAPTRFLPPDLRERILAGGHRLGELLPGLHCAGQEYADIVAGRQHFALFWRTLPWDHVPGTLLVEEAGGVVRRFDGSAYDPTDGRPGLLAAASEQIWDTVHAALLAS</sequence>
<gene>
    <name evidence="1" type="ORF">V1633_17365</name>
</gene>